<evidence type="ECO:0000256" key="10">
    <source>
        <dbReference type="ARBA" id="ARBA00035120"/>
    </source>
</evidence>
<evidence type="ECO:0000256" key="2">
    <source>
        <dbReference type="ARBA" id="ARBA00022475"/>
    </source>
</evidence>
<keyword evidence="2 12" id="KW-1003">Cell membrane</keyword>
<dbReference type="HAMAP" id="MF_00454">
    <property type="entry name" value="FluC"/>
    <property type="match status" value="1"/>
</dbReference>
<comment type="activity regulation">
    <text evidence="12">Na(+) is not transported, but it plays an essential structural role and its presence is essential for fluoride channel function.</text>
</comment>
<keyword evidence="9 12" id="KW-0407">Ion channel</keyword>
<evidence type="ECO:0000313" key="13">
    <source>
        <dbReference type="EMBL" id="MFC5771941.1"/>
    </source>
</evidence>
<keyword evidence="3" id="KW-0997">Cell inner membrane</keyword>
<feature type="transmembrane region" description="Helical" evidence="12">
    <location>
        <begin position="39"/>
        <end position="58"/>
    </location>
</feature>
<evidence type="ECO:0000256" key="12">
    <source>
        <dbReference type="HAMAP-Rule" id="MF_00454"/>
    </source>
</evidence>
<organism evidence="13 14">
    <name type="scientific">Thauera sinica</name>
    <dbReference type="NCBI Taxonomy" id="2665146"/>
    <lineage>
        <taxon>Bacteria</taxon>
        <taxon>Pseudomonadati</taxon>
        <taxon>Pseudomonadota</taxon>
        <taxon>Betaproteobacteria</taxon>
        <taxon>Rhodocyclales</taxon>
        <taxon>Zoogloeaceae</taxon>
        <taxon>Thauera</taxon>
    </lineage>
</organism>
<name>A0ABW1AYE8_9RHOO</name>
<dbReference type="EMBL" id="JBHSOG010000102">
    <property type="protein sequence ID" value="MFC5771941.1"/>
    <property type="molecule type" value="Genomic_DNA"/>
</dbReference>
<accession>A0ABW1AYE8</accession>
<reference evidence="14" key="1">
    <citation type="journal article" date="2019" name="Int. J. Syst. Evol. Microbiol.">
        <title>The Global Catalogue of Microorganisms (GCM) 10K type strain sequencing project: providing services to taxonomists for standard genome sequencing and annotation.</title>
        <authorList>
            <consortium name="The Broad Institute Genomics Platform"/>
            <consortium name="The Broad Institute Genome Sequencing Center for Infectious Disease"/>
            <person name="Wu L."/>
            <person name="Ma J."/>
        </authorList>
    </citation>
    <scope>NUCLEOTIDE SEQUENCE [LARGE SCALE GENOMIC DNA]</scope>
    <source>
        <strain evidence="14">SHR3</strain>
    </source>
</reference>
<keyword evidence="7 12" id="KW-0406">Ion transport</keyword>
<feature type="transmembrane region" description="Helical" evidence="12">
    <location>
        <begin position="65"/>
        <end position="83"/>
    </location>
</feature>
<feature type="binding site" evidence="12">
    <location>
        <position position="75"/>
    </location>
    <ligand>
        <name>Na(+)</name>
        <dbReference type="ChEBI" id="CHEBI:29101"/>
        <note>structural</note>
    </ligand>
</feature>
<evidence type="ECO:0000256" key="4">
    <source>
        <dbReference type="ARBA" id="ARBA00022692"/>
    </source>
</evidence>
<dbReference type="RefSeq" id="WP_096444889.1">
    <property type="nucleotide sequence ID" value="NZ_JBHSOG010000102.1"/>
</dbReference>
<feature type="binding site" evidence="12">
    <location>
        <position position="78"/>
    </location>
    <ligand>
        <name>Na(+)</name>
        <dbReference type="ChEBI" id="CHEBI:29101"/>
        <note>structural</note>
    </ligand>
</feature>
<evidence type="ECO:0000313" key="14">
    <source>
        <dbReference type="Proteomes" id="UP001595974"/>
    </source>
</evidence>
<gene>
    <name evidence="12 13" type="primary">crcB</name>
    <name evidence="12" type="synonym">fluC</name>
    <name evidence="13" type="ORF">ACFPTN_21380</name>
</gene>
<comment type="similarity">
    <text evidence="10 12">Belongs to the fluoride channel Fluc/FEX (TC 1.A.43) family.</text>
</comment>
<comment type="catalytic activity">
    <reaction evidence="11">
        <text>fluoride(in) = fluoride(out)</text>
        <dbReference type="Rhea" id="RHEA:76159"/>
        <dbReference type="ChEBI" id="CHEBI:17051"/>
    </reaction>
    <physiologicalReaction direction="left-to-right" evidence="11">
        <dbReference type="Rhea" id="RHEA:76160"/>
    </physiologicalReaction>
</comment>
<comment type="subcellular location">
    <subcellularLocation>
        <location evidence="1 12">Cell membrane</location>
        <topology evidence="1 12">Multi-pass membrane protein</topology>
    </subcellularLocation>
</comment>
<feature type="transmembrane region" description="Helical" evidence="12">
    <location>
        <begin position="95"/>
        <end position="124"/>
    </location>
</feature>
<keyword evidence="14" id="KW-1185">Reference proteome</keyword>
<dbReference type="NCBIfam" id="NF010792">
    <property type="entry name" value="PRK14196.1"/>
    <property type="match status" value="1"/>
</dbReference>
<evidence type="ECO:0000256" key="8">
    <source>
        <dbReference type="ARBA" id="ARBA00023136"/>
    </source>
</evidence>
<comment type="function">
    <text evidence="12">Fluoride-specific ion channel. Important for reducing fluoride concentration in the cell, thus reducing its toxicity.</text>
</comment>
<evidence type="ECO:0000256" key="11">
    <source>
        <dbReference type="ARBA" id="ARBA00035585"/>
    </source>
</evidence>
<proteinExistence type="inferred from homology"/>
<keyword evidence="5 12" id="KW-1133">Transmembrane helix</keyword>
<evidence type="ECO:0000256" key="1">
    <source>
        <dbReference type="ARBA" id="ARBA00004651"/>
    </source>
</evidence>
<evidence type="ECO:0000256" key="9">
    <source>
        <dbReference type="ARBA" id="ARBA00023303"/>
    </source>
</evidence>
<comment type="caution">
    <text evidence="13">The sequence shown here is derived from an EMBL/GenBank/DDBJ whole genome shotgun (WGS) entry which is preliminary data.</text>
</comment>
<evidence type="ECO:0000256" key="5">
    <source>
        <dbReference type="ARBA" id="ARBA00022989"/>
    </source>
</evidence>
<keyword evidence="12" id="KW-0813">Transport</keyword>
<evidence type="ECO:0000256" key="6">
    <source>
        <dbReference type="ARBA" id="ARBA00023053"/>
    </source>
</evidence>
<evidence type="ECO:0000256" key="3">
    <source>
        <dbReference type="ARBA" id="ARBA00022519"/>
    </source>
</evidence>
<dbReference type="PANTHER" id="PTHR28259">
    <property type="entry name" value="FLUORIDE EXPORT PROTEIN 1-RELATED"/>
    <property type="match status" value="1"/>
</dbReference>
<keyword evidence="8 12" id="KW-0472">Membrane</keyword>
<protein>
    <recommendedName>
        <fullName evidence="12">Fluoride-specific ion channel FluC</fullName>
    </recommendedName>
</protein>
<sequence>MWKPILAIAVGSVLGGLLRWSLGLRLNSLLPDMPPGTLAANLIAGYVVGLAIAFFAQMPGLSPEWRLLVITGFCGGLSTFSTFSAEVVDLLQRGLYSWALGAIAVHVAGSVFMTLAGIATVAWLKSS</sequence>
<keyword evidence="12" id="KW-0479">Metal-binding</keyword>
<dbReference type="NCBIfam" id="TIGR00494">
    <property type="entry name" value="crcB"/>
    <property type="match status" value="1"/>
</dbReference>
<evidence type="ECO:0000256" key="7">
    <source>
        <dbReference type="ARBA" id="ARBA00023065"/>
    </source>
</evidence>
<dbReference type="InterPro" id="IPR003691">
    <property type="entry name" value="FluC"/>
</dbReference>
<keyword evidence="4 12" id="KW-0812">Transmembrane</keyword>
<dbReference type="Pfam" id="PF02537">
    <property type="entry name" value="CRCB"/>
    <property type="match status" value="1"/>
</dbReference>
<keyword evidence="6 12" id="KW-0915">Sodium</keyword>
<dbReference type="Proteomes" id="UP001595974">
    <property type="component" value="Unassembled WGS sequence"/>
</dbReference>
<dbReference type="PANTHER" id="PTHR28259:SF1">
    <property type="entry name" value="FLUORIDE EXPORT PROTEIN 1-RELATED"/>
    <property type="match status" value="1"/>
</dbReference>